<accession>A0A3B0UCE4</accession>
<dbReference type="GO" id="GO:0000166">
    <property type="term" value="F:nucleotide binding"/>
    <property type="evidence" value="ECO:0007669"/>
    <property type="project" value="InterPro"/>
</dbReference>
<keyword evidence="3" id="KW-0378">Hydrolase</keyword>
<dbReference type="InterPro" id="IPR050463">
    <property type="entry name" value="Gfo/Idh/MocA_oxidrdct_glycsds"/>
</dbReference>
<protein>
    <submittedName>
        <fullName evidence="8">Oxidoreductase, Gfo/Idh/MocA family</fullName>
    </submittedName>
</protein>
<keyword evidence="4" id="KW-0520">NAD</keyword>
<evidence type="ECO:0000259" key="7">
    <source>
        <dbReference type="Pfam" id="PF21252"/>
    </source>
</evidence>
<organism evidence="8">
    <name type="scientific">hydrothermal vent metagenome</name>
    <dbReference type="NCBI Taxonomy" id="652676"/>
    <lineage>
        <taxon>unclassified sequences</taxon>
        <taxon>metagenomes</taxon>
        <taxon>ecological metagenomes</taxon>
    </lineage>
</organism>
<dbReference type="Pfam" id="PF01408">
    <property type="entry name" value="GFO_IDH_MocA"/>
    <property type="match status" value="1"/>
</dbReference>
<feature type="domain" description="Glycosyl hydrolase 109 C-terminal" evidence="7">
    <location>
        <begin position="154"/>
        <end position="253"/>
    </location>
</feature>
<dbReference type="InterPro" id="IPR049303">
    <property type="entry name" value="Glyco_hydro_109_C"/>
</dbReference>
<dbReference type="GO" id="GO:0016798">
    <property type="term" value="F:hydrolase activity, acting on glycosyl bonds"/>
    <property type="evidence" value="ECO:0007669"/>
    <property type="project" value="UniProtKB-KW"/>
</dbReference>
<proteinExistence type="inferred from homology"/>
<dbReference type="SUPFAM" id="SSF51735">
    <property type="entry name" value="NAD(P)-binding Rossmann-fold domains"/>
    <property type="match status" value="1"/>
</dbReference>
<comment type="cofactor">
    <cofactor evidence="1">
        <name>NAD(+)</name>
        <dbReference type="ChEBI" id="CHEBI:57540"/>
    </cofactor>
</comment>
<evidence type="ECO:0000256" key="3">
    <source>
        <dbReference type="ARBA" id="ARBA00022801"/>
    </source>
</evidence>
<evidence type="ECO:0000256" key="5">
    <source>
        <dbReference type="ARBA" id="ARBA00023295"/>
    </source>
</evidence>
<dbReference type="PANTHER" id="PTHR43818:SF1">
    <property type="entry name" value="GLYCOSYL HYDROLASE FAMILY 109 PROTEIN"/>
    <property type="match status" value="1"/>
</dbReference>
<gene>
    <name evidence="8" type="ORF">MNBD_BACTEROID03-2248</name>
</gene>
<dbReference type="InterPro" id="IPR000683">
    <property type="entry name" value="Gfo/Idh/MocA-like_OxRdtase_N"/>
</dbReference>
<evidence type="ECO:0000256" key="2">
    <source>
        <dbReference type="ARBA" id="ARBA00009329"/>
    </source>
</evidence>
<dbReference type="Pfam" id="PF21252">
    <property type="entry name" value="Glyco_hydro_109_C"/>
    <property type="match status" value="1"/>
</dbReference>
<reference evidence="8" key="1">
    <citation type="submission" date="2018-06" db="EMBL/GenBank/DDBJ databases">
        <authorList>
            <person name="Zhirakovskaya E."/>
        </authorList>
    </citation>
    <scope>NUCLEOTIDE SEQUENCE</scope>
</reference>
<dbReference type="EMBL" id="UOEL01000142">
    <property type="protein sequence ID" value="VAW17176.1"/>
    <property type="molecule type" value="Genomic_DNA"/>
</dbReference>
<dbReference type="InterPro" id="IPR036291">
    <property type="entry name" value="NAD(P)-bd_dom_sf"/>
</dbReference>
<evidence type="ECO:0000256" key="4">
    <source>
        <dbReference type="ARBA" id="ARBA00023027"/>
    </source>
</evidence>
<dbReference type="Gene3D" id="3.30.360.10">
    <property type="entry name" value="Dihydrodipicolinate Reductase, domain 2"/>
    <property type="match status" value="1"/>
</dbReference>
<evidence type="ECO:0000259" key="6">
    <source>
        <dbReference type="Pfam" id="PF01408"/>
    </source>
</evidence>
<comment type="similarity">
    <text evidence="2">Belongs to the Gfo/Idh/MocA family. Glycosyl hydrolase 109 subfamily.</text>
</comment>
<dbReference type="Gene3D" id="3.40.50.720">
    <property type="entry name" value="NAD(P)-binding Rossmann-like Domain"/>
    <property type="match status" value="1"/>
</dbReference>
<name>A0A3B0UCE4_9ZZZZ</name>
<sequence>MPTFTYGIFEKGQNEKPNIGVIGLGGRGTGHLVNLLMRKDVNITVICDIDPSRIAIAKDKVAKAGGKPPKTFGSNTYDYRNLLESSDVDAVVIATPWLWHTRMTVGAMKAGKYAGVEVSASNTLEECWGLVNTHEATGTHMMILENVNYRRDVLTVLNMVKQNVFGELLHFRCGYQHDLRGIKFNGGKTPPDKGAEFGEKGYSEAKWRTAHSVKRNADVYPTHGLGPVAAMANINRGNRFVSMTSHASKAIGLP</sequence>
<evidence type="ECO:0000313" key="8">
    <source>
        <dbReference type="EMBL" id="VAW17176.1"/>
    </source>
</evidence>
<keyword evidence="5" id="KW-0326">Glycosidase</keyword>
<evidence type="ECO:0000256" key="1">
    <source>
        <dbReference type="ARBA" id="ARBA00001911"/>
    </source>
</evidence>
<dbReference type="PANTHER" id="PTHR43818">
    <property type="entry name" value="BCDNA.GH03377"/>
    <property type="match status" value="1"/>
</dbReference>
<feature type="domain" description="Gfo/Idh/MocA-like oxidoreductase N-terminal" evidence="6">
    <location>
        <begin position="18"/>
        <end position="139"/>
    </location>
</feature>
<dbReference type="AlphaFoldDB" id="A0A3B0UCE4"/>